<evidence type="ECO:0000313" key="3">
    <source>
        <dbReference type="EMBL" id="CAL1703845.1"/>
    </source>
</evidence>
<evidence type="ECO:0000259" key="2">
    <source>
        <dbReference type="PROSITE" id="PS51352"/>
    </source>
</evidence>
<evidence type="ECO:0000313" key="4">
    <source>
        <dbReference type="Proteomes" id="UP001497453"/>
    </source>
</evidence>
<evidence type="ECO:0000256" key="1">
    <source>
        <dbReference type="SAM" id="MobiDB-lite"/>
    </source>
</evidence>
<dbReference type="InterPro" id="IPR036249">
    <property type="entry name" value="Thioredoxin-like_sf"/>
</dbReference>
<proteinExistence type="predicted"/>
<dbReference type="Pfam" id="PF00085">
    <property type="entry name" value="Thioredoxin"/>
    <property type="match status" value="1"/>
</dbReference>
<organism evidence="3 4">
    <name type="scientific">Somion occarium</name>
    <dbReference type="NCBI Taxonomy" id="3059160"/>
    <lineage>
        <taxon>Eukaryota</taxon>
        <taxon>Fungi</taxon>
        <taxon>Dikarya</taxon>
        <taxon>Basidiomycota</taxon>
        <taxon>Agaricomycotina</taxon>
        <taxon>Agaricomycetes</taxon>
        <taxon>Polyporales</taxon>
        <taxon>Cerrenaceae</taxon>
        <taxon>Somion</taxon>
    </lineage>
</organism>
<sequence length="436" mass="48834">MDTFVPLITKRKQFEELIASPHYTVVQYFATWCCFCGKFDPVFERAAEHEGFTQVAQFYRIDCSRNTSENKIAQRIAKVKGFPHVGVFCVGKLVGSVSGYCEWDEFEPMVSEFIFSAKSPPPKRIPRSRSTDNLVVPDSPSPPPIRPTLSLFSGHNRSNTSLTTVSTGSILSSCTGLHKDRNKGRWYERLLRMHKPFHDPEPGCVFVPTDAGEGLQIGKDNEGHSFFNITLSRPNDRTKQNQVIFGMGFIPDTTDNMRFTSALFRVTFGMDDDDGVSDYLKVQDMLPRDEHGAFTEVHWGKGREGNVNMSVGYSAVSLGGESKFSKNAEYTRRTFSWVRGCGIHTSTAEWTFQEDDGQAGRHGLNPQYQLSVTLPQAVTGQTIWMEFWAKAVLARRTNHAGLVTLKIGSEDKPYKRNLVLSSGVSTVHDDEVDSAL</sequence>
<protein>
    <recommendedName>
        <fullName evidence="2">Thioredoxin domain-containing protein</fullName>
    </recommendedName>
</protein>
<gene>
    <name evidence="3" type="ORF">GFSPODELE1_LOCUS4744</name>
</gene>
<name>A0ABP1D7K2_9APHY</name>
<dbReference type="InterPro" id="IPR013766">
    <property type="entry name" value="Thioredoxin_domain"/>
</dbReference>
<dbReference type="Gene3D" id="3.40.30.10">
    <property type="entry name" value="Glutaredoxin"/>
    <property type="match status" value="1"/>
</dbReference>
<keyword evidence="4" id="KW-1185">Reference proteome</keyword>
<accession>A0ABP1D7K2</accession>
<dbReference type="CDD" id="cd02961">
    <property type="entry name" value="PDI_a_family"/>
    <property type="match status" value="1"/>
</dbReference>
<dbReference type="EMBL" id="OZ037946">
    <property type="protein sequence ID" value="CAL1703845.1"/>
    <property type="molecule type" value="Genomic_DNA"/>
</dbReference>
<feature type="region of interest" description="Disordered" evidence="1">
    <location>
        <begin position="118"/>
        <end position="143"/>
    </location>
</feature>
<dbReference type="PROSITE" id="PS51352">
    <property type="entry name" value="THIOREDOXIN_2"/>
    <property type="match status" value="1"/>
</dbReference>
<dbReference type="Proteomes" id="UP001497453">
    <property type="component" value="Chromosome 3"/>
</dbReference>
<feature type="domain" description="Thioredoxin" evidence="2">
    <location>
        <begin position="1"/>
        <end position="115"/>
    </location>
</feature>
<reference evidence="4" key="1">
    <citation type="submission" date="2024-04" db="EMBL/GenBank/DDBJ databases">
        <authorList>
            <person name="Shaw F."/>
            <person name="Minotto A."/>
        </authorList>
    </citation>
    <scope>NUCLEOTIDE SEQUENCE [LARGE SCALE GENOMIC DNA]</scope>
</reference>
<dbReference type="SUPFAM" id="SSF52833">
    <property type="entry name" value="Thioredoxin-like"/>
    <property type="match status" value="1"/>
</dbReference>